<feature type="compositionally biased region" description="Basic and acidic residues" evidence="1">
    <location>
        <begin position="189"/>
        <end position="205"/>
    </location>
</feature>
<name>A0A8S9Z5G8_9TREM</name>
<dbReference type="Proteomes" id="UP000822476">
    <property type="component" value="Unassembled WGS sequence"/>
</dbReference>
<gene>
    <name evidence="2" type="ORF">EG68_00783</name>
</gene>
<keyword evidence="3" id="KW-1185">Reference proteome</keyword>
<proteinExistence type="predicted"/>
<dbReference type="EMBL" id="JTDE01000231">
    <property type="protein sequence ID" value="KAF7261894.1"/>
    <property type="molecule type" value="Genomic_DNA"/>
</dbReference>
<protein>
    <submittedName>
        <fullName evidence="2">Uncharacterized protein</fullName>
    </submittedName>
</protein>
<accession>A0A8S9Z5G8</accession>
<evidence type="ECO:0000313" key="3">
    <source>
        <dbReference type="Proteomes" id="UP000822476"/>
    </source>
</evidence>
<feature type="region of interest" description="Disordered" evidence="1">
    <location>
        <begin position="170"/>
        <end position="205"/>
    </location>
</feature>
<organism evidence="2 3">
    <name type="scientific">Paragonimus skrjabini miyazakii</name>
    <dbReference type="NCBI Taxonomy" id="59628"/>
    <lineage>
        <taxon>Eukaryota</taxon>
        <taxon>Metazoa</taxon>
        <taxon>Spiralia</taxon>
        <taxon>Lophotrochozoa</taxon>
        <taxon>Platyhelminthes</taxon>
        <taxon>Trematoda</taxon>
        <taxon>Digenea</taxon>
        <taxon>Plagiorchiida</taxon>
        <taxon>Troglotremata</taxon>
        <taxon>Troglotrematidae</taxon>
        <taxon>Paragonimus</taxon>
    </lineage>
</organism>
<reference evidence="2" key="1">
    <citation type="submission" date="2019-07" db="EMBL/GenBank/DDBJ databases">
        <title>Annotation for the trematode Paragonimus miyazaki's.</title>
        <authorList>
            <person name="Choi Y.-J."/>
        </authorList>
    </citation>
    <scope>NUCLEOTIDE SEQUENCE</scope>
    <source>
        <strain evidence="2">Japan</strain>
    </source>
</reference>
<sequence>MSHVPGAPNSEKQQMDLQSLFNKTVDTEVSVPFTSCTRFLHPCSKACANLIQLACRCNACCMVYAEASAADCRSIVQKLNKECAERISTQDLNELCDSTVSDKVPVSAHHSDCGLSGFVNQHSDRLHSMENTHQYTDPFLSDRLLTTSGFENESEYKLGVAPSRTFLGDFKQASDKPRSDLMSSEDDSNERVHFENSKSKWDVYL</sequence>
<comment type="caution">
    <text evidence="2">The sequence shown here is derived from an EMBL/GenBank/DDBJ whole genome shotgun (WGS) entry which is preliminary data.</text>
</comment>
<evidence type="ECO:0000313" key="2">
    <source>
        <dbReference type="EMBL" id="KAF7261894.1"/>
    </source>
</evidence>
<evidence type="ECO:0000256" key="1">
    <source>
        <dbReference type="SAM" id="MobiDB-lite"/>
    </source>
</evidence>
<dbReference type="OrthoDB" id="5960226at2759"/>
<dbReference type="AlphaFoldDB" id="A0A8S9Z5G8"/>